<comment type="similarity">
    <text evidence="1">Belongs to the universal ribosomal protein uS8 family.</text>
</comment>
<evidence type="ECO:0000313" key="5">
    <source>
        <dbReference type="Proteomes" id="UP001140094"/>
    </source>
</evidence>
<dbReference type="GO" id="GO:0005840">
    <property type="term" value="C:ribosome"/>
    <property type="evidence" value="ECO:0007669"/>
    <property type="project" value="UniProtKB-KW"/>
</dbReference>
<dbReference type="OrthoDB" id="409928at2759"/>
<dbReference type="Gene3D" id="3.30.1490.10">
    <property type="match status" value="1"/>
</dbReference>
<accession>A0A9W8HQU3</accession>
<dbReference type="GO" id="GO:1990904">
    <property type="term" value="C:ribonucleoprotein complex"/>
    <property type="evidence" value="ECO:0007669"/>
    <property type="project" value="UniProtKB-KW"/>
</dbReference>
<evidence type="ECO:0000256" key="1">
    <source>
        <dbReference type="ARBA" id="ARBA00006471"/>
    </source>
</evidence>
<evidence type="ECO:0000256" key="2">
    <source>
        <dbReference type="ARBA" id="ARBA00022980"/>
    </source>
</evidence>
<organism evidence="4 5">
    <name type="scientific">Coemansia guatemalensis</name>
    <dbReference type="NCBI Taxonomy" id="2761395"/>
    <lineage>
        <taxon>Eukaryota</taxon>
        <taxon>Fungi</taxon>
        <taxon>Fungi incertae sedis</taxon>
        <taxon>Zoopagomycota</taxon>
        <taxon>Kickxellomycotina</taxon>
        <taxon>Kickxellomycetes</taxon>
        <taxon>Kickxellales</taxon>
        <taxon>Kickxellaceae</taxon>
        <taxon>Coemansia</taxon>
    </lineage>
</organism>
<dbReference type="Proteomes" id="UP001140094">
    <property type="component" value="Unassembled WGS sequence"/>
</dbReference>
<evidence type="ECO:0000256" key="3">
    <source>
        <dbReference type="ARBA" id="ARBA00023274"/>
    </source>
</evidence>
<dbReference type="Gene3D" id="3.30.1370.30">
    <property type="match status" value="1"/>
</dbReference>
<evidence type="ECO:0008006" key="6">
    <source>
        <dbReference type="Google" id="ProtNLM"/>
    </source>
</evidence>
<dbReference type="InterPro" id="IPR000630">
    <property type="entry name" value="Ribosomal_uS8"/>
</dbReference>
<dbReference type="Pfam" id="PF00410">
    <property type="entry name" value="Ribosomal_S8"/>
    <property type="match status" value="1"/>
</dbReference>
<dbReference type="EMBL" id="JANBUO010002218">
    <property type="protein sequence ID" value="KAJ2795362.1"/>
    <property type="molecule type" value="Genomic_DNA"/>
</dbReference>
<dbReference type="InterPro" id="IPR035987">
    <property type="entry name" value="Ribosomal_uS8_sf"/>
</dbReference>
<name>A0A9W8HQU3_9FUNG</name>
<sequence length="153" mass="16990">MVGVHDICARVQNGFRARLGRIAVPETNLNLAVSRVLYNQGMVTSVTRGTHLGPDASYTPTTNLNIAERRLWITLKYYQDEPVLRRMHCISKPSRKLRCTANQLRMLASGRSWSIVKGIIPGEIMIVSTIRGVMEIQEATKLGLGAALLARAF</sequence>
<keyword evidence="5" id="KW-1185">Reference proteome</keyword>
<dbReference type="AlphaFoldDB" id="A0A9W8HQU3"/>
<gene>
    <name evidence="4" type="ORF">H4R20_005909</name>
</gene>
<proteinExistence type="inferred from homology"/>
<keyword evidence="3" id="KW-0687">Ribonucleoprotein</keyword>
<evidence type="ECO:0000313" key="4">
    <source>
        <dbReference type="EMBL" id="KAJ2795362.1"/>
    </source>
</evidence>
<dbReference type="GO" id="GO:0006412">
    <property type="term" value="P:translation"/>
    <property type="evidence" value="ECO:0007669"/>
    <property type="project" value="InterPro"/>
</dbReference>
<protein>
    <recommendedName>
        <fullName evidence="6">Ribosomal protein S8</fullName>
    </recommendedName>
</protein>
<comment type="caution">
    <text evidence="4">The sequence shown here is derived from an EMBL/GenBank/DDBJ whole genome shotgun (WGS) entry which is preliminary data.</text>
</comment>
<dbReference type="GO" id="GO:0003735">
    <property type="term" value="F:structural constituent of ribosome"/>
    <property type="evidence" value="ECO:0007669"/>
    <property type="project" value="InterPro"/>
</dbReference>
<reference evidence="4" key="1">
    <citation type="submission" date="2022-07" db="EMBL/GenBank/DDBJ databases">
        <title>Phylogenomic reconstructions and comparative analyses of Kickxellomycotina fungi.</title>
        <authorList>
            <person name="Reynolds N.K."/>
            <person name="Stajich J.E."/>
            <person name="Barry K."/>
            <person name="Grigoriev I.V."/>
            <person name="Crous P."/>
            <person name="Smith M.E."/>
        </authorList>
    </citation>
    <scope>NUCLEOTIDE SEQUENCE</scope>
    <source>
        <strain evidence="4">NRRL 1565</strain>
    </source>
</reference>
<keyword evidence="2" id="KW-0689">Ribosomal protein</keyword>
<dbReference type="SUPFAM" id="SSF56047">
    <property type="entry name" value="Ribosomal protein S8"/>
    <property type="match status" value="1"/>
</dbReference>